<sequence>MRVYVKAYGLLSDHVKEGFYEFREGATVGEAVESILPDSIRGRFSISVFVNGEAATGERVLREGDRMVLLPPSSGG</sequence>
<accession>A0A7J3XXG5</accession>
<protein>
    <recommendedName>
        <fullName evidence="2">MoaD/ThiS family protein</fullName>
    </recommendedName>
</protein>
<reference evidence="1" key="1">
    <citation type="journal article" date="2020" name="mSystems">
        <title>Genome- and Community-Level Interaction Insights into Carbon Utilization and Element Cycling Functions of Hydrothermarchaeota in Hydrothermal Sediment.</title>
        <authorList>
            <person name="Zhou Z."/>
            <person name="Liu Y."/>
            <person name="Xu W."/>
            <person name="Pan J."/>
            <person name="Luo Z.H."/>
            <person name="Li M."/>
        </authorList>
    </citation>
    <scope>NUCLEOTIDE SEQUENCE [LARGE SCALE GENOMIC DNA]</scope>
    <source>
        <strain evidence="1">SpSt-110</strain>
    </source>
</reference>
<dbReference type="InterPro" id="IPR012675">
    <property type="entry name" value="Beta-grasp_dom_sf"/>
</dbReference>
<name>A0A7J3XXG5_9CREN</name>
<evidence type="ECO:0000313" key="1">
    <source>
        <dbReference type="EMBL" id="HHP67199.1"/>
    </source>
</evidence>
<evidence type="ECO:0008006" key="2">
    <source>
        <dbReference type="Google" id="ProtNLM"/>
    </source>
</evidence>
<dbReference type="AlphaFoldDB" id="A0A7J3XXG5"/>
<dbReference type="SUPFAM" id="SSF54285">
    <property type="entry name" value="MoaD/ThiS"/>
    <property type="match status" value="1"/>
</dbReference>
<dbReference type="InterPro" id="IPR016155">
    <property type="entry name" value="Mopterin_synth/thiamin_S_b"/>
</dbReference>
<dbReference type="Pfam" id="PF02597">
    <property type="entry name" value="ThiS"/>
    <property type="match status" value="1"/>
</dbReference>
<dbReference type="InterPro" id="IPR003749">
    <property type="entry name" value="ThiS/MoaD-like"/>
</dbReference>
<organism evidence="1">
    <name type="scientific">Thermogladius calderae</name>
    <dbReference type="NCBI Taxonomy" id="1200300"/>
    <lineage>
        <taxon>Archaea</taxon>
        <taxon>Thermoproteota</taxon>
        <taxon>Thermoprotei</taxon>
        <taxon>Desulfurococcales</taxon>
        <taxon>Desulfurococcaceae</taxon>
        <taxon>Thermogladius</taxon>
    </lineage>
</organism>
<proteinExistence type="predicted"/>
<comment type="caution">
    <text evidence="1">The sequence shown here is derived from an EMBL/GenBank/DDBJ whole genome shotgun (WGS) entry which is preliminary data.</text>
</comment>
<dbReference type="Gene3D" id="3.10.20.30">
    <property type="match status" value="1"/>
</dbReference>
<dbReference type="EMBL" id="DRYK01000004">
    <property type="protein sequence ID" value="HHP67199.1"/>
    <property type="molecule type" value="Genomic_DNA"/>
</dbReference>
<gene>
    <name evidence="1" type="ORF">ENM60_00125</name>
</gene>